<keyword evidence="1" id="KW-0472">Membrane</keyword>
<evidence type="ECO:0000313" key="2">
    <source>
        <dbReference type="EMBL" id="TYH71402.1"/>
    </source>
</evidence>
<organism evidence="2 3">
    <name type="scientific">Gossypium tomentosum</name>
    <name type="common">Hawaiian cotton</name>
    <name type="synonym">Gossypium sandvicense</name>
    <dbReference type="NCBI Taxonomy" id="34277"/>
    <lineage>
        <taxon>Eukaryota</taxon>
        <taxon>Viridiplantae</taxon>
        <taxon>Streptophyta</taxon>
        <taxon>Embryophyta</taxon>
        <taxon>Tracheophyta</taxon>
        <taxon>Spermatophyta</taxon>
        <taxon>Magnoliopsida</taxon>
        <taxon>eudicotyledons</taxon>
        <taxon>Gunneridae</taxon>
        <taxon>Pentapetalae</taxon>
        <taxon>rosids</taxon>
        <taxon>malvids</taxon>
        <taxon>Malvales</taxon>
        <taxon>Malvaceae</taxon>
        <taxon>Malvoideae</taxon>
        <taxon>Gossypium</taxon>
    </lineage>
</organism>
<proteinExistence type="predicted"/>
<name>A0A5D2KXF7_GOSTO</name>
<evidence type="ECO:0000256" key="1">
    <source>
        <dbReference type="SAM" id="Phobius"/>
    </source>
</evidence>
<sequence length="104" mass="12054">MKKIMLATTQTDREGTFINHYPFCPMMAADKTLIATAHMPILDFHAFPMCKHLNCFPPFLHHILTNITAIASILIYIYIYMYETVIPKQECHSIFTESIRTAFI</sequence>
<protein>
    <submittedName>
        <fullName evidence="2">Uncharacterized protein</fullName>
    </submittedName>
</protein>
<reference evidence="2 3" key="1">
    <citation type="submission" date="2019-07" db="EMBL/GenBank/DDBJ databases">
        <title>WGS assembly of Gossypium tomentosum.</title>
        <authorList>
            <person name="Chen Z.J."/>
            <person name="Sreedasyam A."/>
            <person name="Ando A."/>
            <person name="Song Q."/>
            <person name="De L."/>
            <person name="Hulse-Kemp A."/>
            <person name="Ding M."/>
            <person name="Ye W."/>
            <person name="Kirkbride R."/>
            <person name="Jenkins J."/>
            <person name="Plott C."/>
            <person name="Lovell J."/>
            <person name="Lin Y.-M."/>
            <person name="Vaughn R."/>
            <person name="Liu B."/>
            <person name="Li W."/>
            <person name="Simpson S."/>
            <person name="Scheffler B."/>
            <person name="Saski C."/>
            <person name="Grover C."/>
            <person name="Hu G."/>
            <person name="Conover J."/>
            <person name="Carlson J."/>
            <person name="Shu S."/>
            <person name="Boston L."/>
            <person name="Williams M."/>
            <person name="Peterson D."/>
            <person name="Mcgee K."/>
            <person name="Jones D."/>
            <person name="Wendel J."/>
            <person name="Stelly D."/>
            <person name="Grimwood J."/>
            <person name="Schmutz J."/>
        </authorList>
    </citation>
    <scope>NUCLEOTIDE SEQUENCE [LARGE SCALE GENOMIC DNA]</scope>
    <source>
        <strain evidence="2">7179.01</strain>
    </source>
</reference>
<dbReference type="AlphaFoldDB" id="A0A5D2KXF7"/>
<feature type="transmembrane region" description="Helical" evidence="1">
    <location>
        <begin position="59"/>
        <end position="79"/>
    </location>
</feature>
<accession>A0A5D2KXF7</accession>
<keyword evidence="1" id="KW-0812">Transmembrane</keyword>
<keyword evidence="3" id="KW-1185">Reference proteome</keyword>
<gene>
    <name evidence="2" type="ORF">ES332_D05G183600v1</name>
</gene>
<dbReference type="EMBL" id="CM017627">
    <property type="protein sequence ID" value="TYH71402.1"/>
    <property type="molecule type" value="Genomic_DNA"/>
</dbReference>
<evidence type="ECO:0000313" key="3">
    <source>
        <dbReference type="Proteomes" id="UP000322667"/>
    </source>
</evidence>
<keyword evidence="1" id="KW-1133">Transmembrane helix</keyword>
<dbReference type="Proteomes" id="UP000322667">
    <property type="component" value="Chromosome D05"/>
</dbReference>